<dbReference type="EMBL" id="JYNV01000214">
    <property type="protein sequence ID" value="KZM22418.1"/>
    <property type="molecule type" value="Genomic_DNA"/>
</dbReference>
<keyword evidence="2" id="KW-0812">Transmembrane</keyword>
<evidence type="ECO:0000256" key="3">
    <source>
        <dbReference type="ARBA" id="ARBA00022989"/>
    </source>
</evidence>
<evidence type="ECO:0000313" key="6">
    <source>
        <dbReference type="EMBL" id="KZM22418.1"/>
    </source>
</evidence>
<dbReference type="Pfam" id="PF13664">
    <property type="entry name" value="DUF4149"/>
    <property type="match status" value="1"/>
</dbReference>
<dbReference type="AlphaFoldDB" id="A0A163CF81"/>
<evidence type="ECO:0000313" key="7">
    <source>
        <dbReference type="Proteomes" id="UP000076837"/>
    </source>
</evidence>
<feature type="domain" description="TMEM205-like" evidence="5">
    <location>
        <begin position="17"/>
        <end position="116"/>
    </location>
</feature>
<protein>
    <recommendedName>
        <fullName evidence="5">TMEM205-like domain-containing protein</fullName>
    </recommendedName>
</protein>
<evidence type="ECO:0000256" key="4">
    <source>
        <dbReference type="ARBA" id="ARBA00023136"/>
    </source>
</evidence>
<sequence length="177" mass="19679">MPTTPVVAMVMAPIHLLTYSALLGTELYQSFIMTKVAFQALPRSAFTSLQKRVFPIYFKSQSLLLILVALTLPPYGPASVVHNKSDWVPLVIAGGTAALNLSVYGPRTLRFMVERVHQTTRDSKPLTDSKEISVEMKRLNRLFSKAHAMSIHLNLISIIATLCYGWRLSSKLSFEAA</sequence>
<reference evidence="6 7" key="1">
    <citation type="journal article" date="2016" name="Sci. Rep.">
        <title>Draft genome sequencing and secretome analysis of fungal phytopathogen Ascochyta rabiei provides insight into the necrotrophic effector repertoire.</title>
        <authorList>
            <person name="Verma S."/>
            <person name="Gazara R.K."/>
            <person name="Nizam S."/>
            <person name="Parween S."/>
            <person name="Chattopadhyay D."/>
            <person name="Verma P.K."/>
        </authorList>
    </citation>
    <scope>NUCLEOTIDE SEQUENCE [LARGE SCALE GENOMIC DNA]</scope>
    <source>
        <strain evidence="6 7">ArDII</strain>
    </source>
</reference>
<keyword evidence="4" id="KW-0472">Membrane</keyword>
<dbReference type="InterPro" id="IPR053009">
    <property type="entry name" value="Xanthocillin_Biosynth-Assoc"/>
</dbReference>
<accession>A0A163CF81</accession>
<keyword evidence="3" id="KW-1133">Transmembrane helix</keyword>
<dbReference type="PANTHER" id="PTHR23241:SF102">
    <property type="entry name" value="LD23009P"/>
    <property type="match status" value="1"/>
</dbReference>
<comment type="caution">
    <text evidence="6">The sequence shown here is derived from an EMBL/GenBank/DDBJ whole genome shotgun (WGS) entry which is preliminary data.</text>
</comment>
<proteinExistence type="predicted"/>
<organism evidence="6 7">
    <name type="scientific">Didymella rabiei</name>
    <name type="common">Chickpea ascochyta blight fungus</name>
    <name type="synonym">Mycosphaerella rabiei</name>
    <dbReference type="NCBI Taxonomy" id="5454"/>
    <lineage>
        <taxon>Eukaryota</taxon>
        <taxon>Fungi</taxon>
        <taxon>Dikarya</taxon>
        <taxon>Ascomycota</taxon>
        <taxon>Pezizomycotina</taxon>
        <taxon>Dothideomycetes</taxon>
        <taxon>Pleosporomycetidae</taxon>
        <taxon>Pleosporales</taxon>
        <taxon>Pleosporineae</taxon>
        <taxon>Didymellaceae</taxon>
        <taxon>Ascochyta</taxon>
    </lineage>
</organism>
<dbReference type="InterPro" id="IPR025423">
    <property type="entry name" value="TMEM205-like"/>
</dbReference>
<dbReference type="Proteomes" id="UP000076837">
    <property type="component" value="Unassembled WGS sequence"/>
</dbReference>
<evidence type="ECO:0000259" key="5">
    <source>
        <dbReference type="Pfam" id="PF13664"/>
    </source>
</evidence>
<evidence type="ECO:0000256" key="2">
    <source>
        <dbReference type="ARBA" id="ARBA00022692"/>
    </source>
</evidence>
<dbReference type="GO" id="GO:0016020">
    <property type="term" value="C:membrane"/>
    <property type="evidence" value="ECO:0007669"/>
    <property type="project" value="UniProtKB-SubCell"/>
</dbReference>
<dbReference type="PANTHER" id="PTHR23241">
    <property type="entry name" value="LATE EMBRYOGENESIS ABUNDANT PLANTS LEA-RELATED"/>
    <property type="match status" value="1"/>
</dbReference>
<gene>
    <name evidence="6" type="ORF">ST47_g6458</name>
</gene>
<comment type="subcellular location">
    <subcellularLocation>
        <location evidence="1">Membrane</location>
    </subcellularLocation>
</comment>
<keyword evidence="7" id="KW-1185">Reference proteome</keyword>
<name>A0A163CF81_DIDRA</name>
<dbReference type="OrthoDB" id="1641132at2759"/>
<evidence type="ECO:0000256" key="1">
    <source>
        <dbReference type="ARBA" id="ARBA00004370"/>
    </source>
</evidence>